<evidence type="ECO:0000313" key="12">
    <source>
        <dbReference type="Proteomes" id="UP000537130"/>
    </source>
</evidence>
<dbReference type="AlphaFoldDB" id="A0A7W4Z7Y6"/>
<keyword evidence="9" id="KW-0472">Membrane</keyword>
<dbReference type="Proteomes" id="UP000537130">
    <property type="component" value="Unassembled WGS sequence"/>
</dbReference>
<keyword evidence="4" id="KW-0285">Flavoprotein</keyword>
<dbReference type="SUPFAM" id="SSF51905">
    <property type="entry name" value="FAD/NAD(P)-binding domain"/>
    <property type="match status" value="1"/>
</dbReference>
<keyword evidence="5" id="KW-0274">FAD</keyword>
<evidence type="ECO:0000256" key="1">
    <source>
        <dbReference type="ARBA" id="ARBA00001974"/>
    </source>
</evidence>
<accession>A0A7W4Z7Y6</accession>
<feature type="domain" description="FAD-binding" evidence="10">
    <location>
        <begin position="7"/>
        <end position="352"/>
    </location>
</feature>
<comment type="similarity">
    <text evidence="3">Belongs to the UbiH/COQ6 family.</text>
</comment>
<dbReference type="InterPro" id="IPR051205">
    <property type="entry name" value="UbiH/COQ6_monooxygenase"/>
</dbReference>
<dbReference type="Pfam" id="PF01494">
    <property type="entry name" value="FAD_binding_3"/>
    <property type="match status" value="1"/>
</dbReference>
<evidence type="ECO:0000313" key="11">
    <source>
        <dbReference type="EMBL" id="MBB3048391.1"/>
    </source>
</evidence>
<comment type="pathway">
    <text evidence="2">Cofactor biosynthesis; ubiquinone biosynthesis.</text>
</comment>
<evidence type="ECO:0000256" key="4">
    <source>
        <dbReference type="ARBA" id="ARBA00022630"/>
    </source>
</evidence>
<gene>
    <name evidence="11" type="ORF">FHR99_002665</name>
</gene>
<evidence type="ECO:0000256" key="9">
    <source>
        <dbReference type="SAM" id="Phobius"/>
    </source>
</evidence>
<evidence type="ECO:0000259" key="10">
    <source>
        <dbReference type="Pfam" id="PF01494"/>
    </source>
</evidence>
<comment type="cofactor">
    <cofactor evidence="1">
        <name>FAD</name>
        <dbReference type="ChEBI" id="CHEBI:57692"/>
    </cofactor>
</comment>
<keyword evidence="6 11" id="KW-0560">Oxidoreductase</keyword>
<organism evidence="11 12">
    <name type="scientific">Litorivivens lipolytica</name>
    <dbReference type="NCBI Taxonomy" id="1524264"/>
    <lineage>
        <taxon>Bacteria</taxon>
        <taxon>Pseudomonadati</taxon>
        <taxon>Pseudomonadota</taxon>
        <taxon>Gammaproteobacteria</taxon>
        <taxon>Litorivivens</taxon>
    </lineage>
</organism>
<dbReference type="PANTHER" id="PTHR43876:SF7">
    <property type="entry name" value="UBIQUINONE BIOSYNTHESIS MONOOXYGENASE COQ6, MITOCHONDRIAL"/>
    <property type="match status" value="1"/>
</dbReference>
<proteinExistence type="inferred from homology"/>
<dbReference type="EMBL" id="JACHWY010000003">
    <property type="protein sequence ID" value="MBB3048391.1"/>
    <property type="molecule type" value="Genomic_DNA"/>
</dbReference>
<dbReference type="RefSeq" id="WP_183411176.1">
    <property type="nucleotide sequence ID" value="NZ_JACHWY010000003.1"/>
</dbReference>
<dbReference type="GO" id="GO:0016705">
    <property type="term" value="F:oxidoreductase activity, acting on paired donors, with incorporation or reduction of molecular oxygen"/>
    <property type="evidence" value="ECO:0007669"/>
    <property type="project" value="InterPro"/>
</dbReference>
<dbReference type="InterPro" id="IPR010971">
    <property type="entry name" value="UbiH/COQ6"/>
</dbReference>
<dbReference type="GO" id="GO:0071949">
    <property type="term" value="F:FAD binding"/>
    <property type="evidence" value="ECO:0007669"/>
    <property type="project" value="InterPro"/>
</dbReference>
<name>A0A7W4Z7Y6_9GAMM</name>
<keyword evidence="9" id="KW-0812">Transmembrane</keyword>
<sequence length="404" mass="44085">MSRNRHYDIVIVGGGLAGLGMAAGLVDLPLRVALVEAGSVTAEWPELGDGVHDYDPRVSAITAASQRWLEQVGAWPAIASSRICHYTDMQVWDAEGTGEVHFEAGEVNVDNLGHIVENRILLAALADQVHNATNVRVFENSPVGSLSYAGAVATLVLENGDRLEADLLVAADGANSRVRQWADFATREWSYKQQALVTTVKMSASHEYTAWQRFLPTGPLAFLPLAAGDAPDRYCSIVWSADTDYAAQLQALDDDAFKITLAEAFEGRLGAVEDVSRRFSFPLRQRHAINYVKPGVALVGDAAHSIHPLAGQGINLGFKDVAALQDEIRRALSREEAIGSLTVLQRYQRRRKGDNLAAMAAMDGFKRLFGETALPVRWLRNTGMKLVNQAAPLKRQLIRKAMGF</sequence>
<feature type="transmembrane region" description="Helical" evidence="9">
    <location>
        <begin position="7"/>
        <end position="26"/>
    </location>
</feature>
<evidence type="ECO:0000256" key="5">
    <source>
        <dbReference type="ARBA" id="ARBA00022827"/>
    </source>
</evidence>
<comment type="caution">
    <text evidence="11">The sequence shown here is derived from an EMBL/GenBank/DDBJ whole genome shotgun (WGS) entry which is preliminary data.</text>
</comment>
<keyword evidence="7" id="KW-0503">Monooxygenase</keyword>
<dbReference type="PROSITE" id="PS01304">
    <property type="entry name" value="UBIH"/>
    <property type="match status" value="1"/>
</dbReference>
<dbReference type="GO" id="GO:0004497">
    <property type="term" value="F:monooxygenase activity"/>
    <property type="evidence" value="ECO:0007669"/>
    <property type="project" value="UniProtKB-KW"/>
</dbReference>
<reference evidence="11 12" key="1">
    <citation type="submission" date="2020-08" db="EMBL/GenBank/DDBJ databases">
        <title>Genomic Encyclopedia of Type Strains, Phase III (KMG-III): the genomes of soil and plant-associated and newly described type strains.</title>
        <authorList>
            <person name="Whitman W."/>
        </authorList>
    </citation>
    <scope>NUCLEOTIDE SEQUENCE [LARGE SCALE GENOMIC DNA]</scope>
    <source>
        <strain evidence="11 12">CECT 8654</strain>
    </source>
</reference>
<keyword evidence="12" id="KW-1185">Reference proteome</keyword>
<evidence type="ECO:0000256" key="6">
    <source>
        <dbReference type="ARBA" id="ARBA00023002"/>
    </source>
</evidence>
<dbReference type="PRINTS" id="PR00420">
    <property type="entry name" value="RNGMNOXGNASE"/>
</dbReference>
<dbReference type="GO" id="GO:0006744">
    <property type="term" value="P:ubiquinone biosynthetic process"/>
    <property type="evidence" value="ECO:0007669"/>
    <property type="project" value="UniProtKB-UniPathway"/>
</dbReference>
<evidence type="ECO:0000256" key="2">
    <source>
        <dbReference type="ARBA" id="ARBA00004749"/>
    </source>
</evidence>
<dbReference type="InterPro" id="IPR018168">
    <property type="entry name" value="Ubi_Hdrlase_CS"/>
</dbReference>
<comment type="subunit">
    <text evidence="8">Component of the Ubi complex metabolon, which regroups five ubiquinone biosynthesis proteins (UbiE, UbiF, UbiG, UbiH and UbiI) and two accessory factors (UbiK and the lipid-binding protein UbiJ).</text>
</comment>
<dbReference type="FunFam" id="3.50.50.60:FF:000021">
    <property type="entry name" value="Ubiquinone biosynthesis monooxygenase COQ6"/>
    <property type="match status" value="1"/>
</dbReference>
<evidence type="ECO:0000256" key="3">
    <source>
        <dbReference type="ARBA" id="ARBA00005349"/>
    </source>
</evidence>
<dbReference type="NCBIfam" id="TIGR01988">
    <property type="entry name" value="Ubi-OHases"/>
    <property type="match status" value="1"/>
</dbReference>
<keyword evidence="9" id="KW-1133">Transmembrane helix</keyword>
<dbReference type="GO" id="GO:0110142">
    <property type="term" value="C:ubiquinone biosynthesis complex"/>
    <property type="evidence" value="ECO:0007669"/>
    <property type="project" value="UniProtKB-ARBA"/>
</dbReference>
<dbReference type="InterPro" id="IPR002938">
    <property type="entry name" value="FAD-bd"/>
</dbReference>
<evidence type="ECO:0000256" key="7">
    <source>
        <dbReference type="ARBA" id="ARBA00023033"/>
    </source>
</evidence>
<protein>
    <submittedName>
        <fullName evidence="11">2-octaprenylphenol hydroxylase</fullName>
        <ecNumber evidence="11">1.14.13.-</ecNumber>
    </submittedName>
</protein>
<dbReference type="Gene3D" id="3.50.50.60">
    <property type="entry name" value="FAD/NAD(P)-binding domain"/>
    <property type="match status" value="2"/>
</dbReference>
<evidence type="ECO:0000256" key="8">
    <source>
        <dbReference type="ARBA" id="ARBA00065734"/>
    </source>
</evidence>
<dbReference type="InterPro" id="IPR036188">
    <property type="entry name" value="FAD/NAD-bd_sf"/>
</dbReference>
<dbReference type="EC" id="1.14.13.-" evidence="11"/>
<dbReference type="PANTHER" id="PTHR43876">
    <property type="entry name" value="UBIQUINONE BIOSYNTHESIS MONOOXYGENASE COQ6, MITOCHONDRIAL"/>
    <property type="match status" value="1"/>
</dbReference>
<dbReference type="UniPathway" id="UPA00232"/>